<dbReference type="Pfam" id="PF01494">
    <property type="entry name" value="FAD_binding_3"/>
    <property type="match status" value="1"/>
</dbReference>
<dbReference type="GO" id="GO:0071949">
    <property type="term" value="F:FAD binding"/>
    <property type="evidence" value="ECO:0007669"/>
    <property type="project" value="InterPro"/>
</dbReference>
<keyword evidence="3" id="KW-0274">FAD</keyword>
<keyword evidence="4" id="KW-0560">Oxidoreductase</keyword>
<evidence type="ECO:0000256" key="3">
    <source>
        <dbReference type="ARBA" id="ARBA00022827"/>
    </source>
</evidence>
<comment type="caution">
    <text evidence="7">The sequence shown here is derived from an EMBL/GenBank/DDBJ whole genome shotgun (WGS) entry which is preliminary data.</text>
</comment>
<evidence type="ECO:0000259" key="6">
    <source>
        <dbReference type="Pfam" id="PF01494"/>
    </source>
</evidence>
<dbReference type="InterPro" id="IPR002938">
    <property type="entry name" value="FAD-bd"/>
</dbReference>
<gene>
    <name evidence="7" type="ORF">BG015_006598</name>
</gene>
<organism evidence="7 8">
    <name type="scientific">Linnemannia schmuckeri</name>
    <dbReference type="NCBI Taxonomy" id="64567"/>
    <lineage>
        <taxon>Eukaryota</taxon>
        <taxon>Fungi</taxon>
        <taxon>Fungi incertae sedis</taxon>
        <taxon>Mucoromycota</taxon>
        <taxon>Mortierellomycotina</taxon>
        <taxon>Mortierellomycetes</taxon>
        <taxon>Mortierellales</taxon>
        <taxon>Mortierellaceae</taxon>
        <taxon>Linnemannia</taxon>
    </lineage>
</organism>
<feature type="domain" description="FAD-binding" evidence="6">
    <location>
        <begin position="9"/>
        <end position="181"/>
    </location>
</feature>
<dbReference type="InterPro" id="IPR036188">
    <property type="entry name" value="FAD/NAD-bd_sf"/>
</dbReference>
<keyword evidence="8" id="KW-1185">Reference proteome</keyword>
<keyword evidence="5" id="KW-1133">Transmembrane helix</keyword>
<sequence length="466" mass="51700">MSNEVNKPSVLIVGAGLGGVLLGALLEKANVPYTIFERASSVKPLGSAMSIGSALIPVFRQLGCYDEFVTIGKRSIVAETWRESTFGYSLDFLPREEFSGEIQYIVSRPLLYNVLLRQIPPHKIQFGKRVLVAKETEDKQRVTIQTADNAVYEGDILVGADGAYSAVRQRLYEALQKEGKLSKSDQEDLPFSCTCLVGQTQVLDLEEFPQLKDPLYPFISTLGNDKPYSWVLFGTAQGTISWMVVEHLSAETTKTAQAQRFRNSDNSEWGPTAAQSMCDETRDFPIAFGNGKMTLGDLYDRTSKDFISKVMLEEKVFKTWHHGRTVLLGDGAVTSMHDAIALANLIYCLPSTSSEDVSQMFSEYKAERLPPVTAAFNSSRSLAKSMEKGLAGTIAFFITKYMPVWLWRIFLKGMVKNRLRCGYLAEIEDKGTVPAAYSASYEKARALYKKRREAEIAVSAAPAATI</sequence>
<dbReference type="PANTHER" id="PTHR47356:SF2">
    <property type="entry name" value="FAD-BINDING DOMAIN-CONTAINING PROTEIN-RELATED"/>
    <property type="match status" value="1"/>
</dbReference>
<evidence type="ECO:0000313" key="8">
    <source>
        <dbReference type="Proteomes" id="UP000748756"/>
    </source>
</evidence>
<comment type="similarity">
    <text evidence="1">Belongs to the paxM FAD-dependent monooxygenase family.</text>
</comment>
<dbReference type="Gene3D" id="3.50.50.60">
    <property type="entry name" value="FAD/NAD(P)-binding domain"/>
    <property type="match status" value="1"/>
</dbReference>
<dbReference type="EMBL" id="JAAAUQ010000318">
    <property type="protein sequence ID" value="KAF9151499.1"/>
    <property type="molecule type" value="Genomic_DNA"/>
</dbReference>
<keyword evidence="5" id="KW-0472">Membrane</keyword>
<dbReference type="GO" id="GO:0004497">
    <property type="term" value="F:monooxygenase activity"/>
    <property type="evidence" value="ECO:0007669"/>
    <property type="project" value="InterPro"/>
</dbReference>
<proteinExistence type="inferred from homology"/>
<evidence type="ECO:0000256" key="5">
    <source>
        <dbReference type="SAM" id="Phobius"/>
    </source>
</evidence>
<dbReference type="PANTHER" id="PTHR47356">
    <property type="entry name" value="FAD-DEPENDENT MONOOXYGENASE ASQG-RELATED"/>
    <property type="match status" value="1"/>
</dbReference>
<name>A0A9P5VBW3_9FUNG</name>
<dbReference type="SUPFAM" id="SSF51905">
    <property type="entry name" value="FAD/NAD(P)-binding domain"/>
    <property type="match status" value="1"/>
</dbReference>
<feature type="transmembrane region" description="Helical" evidence="5">
    <location>
        <begin position="389"/>
        <end position="410"/>
    </location>
</feature>
<keyword evidence="5" id="KW-0812">Transmembrane</keyword>
<protein>
    <recommendedName>
        <fullName evidence="6">FAD-binding domain-containing protein</fullName>
    </recommendedName>
</protein>
<dbReference type="OrthoDB" id="655030at2759"/>
<reference evidence="7" key="1">
    <citation type="journal article" date="2020" name="Fungal Divers.">
        <title>Resolving the Mortierellaceae phylogeny through synthesis of multi-gene phylogenetics and phylogenomics.</title>
        <authorList>
            <person name="Vandepol N."/>
            <person name="Liber J."/>
            <person name="Desiro A."/>
            <person name="Na H."/>
            <person name="Kennedy M."/>
            <person name="Barry K."/>
            <person name="Grigoriev I.V."/>
            <person name="Miller A.N."/>
            <person name="O'Donnell K."/>
            <person name="Stajich J.E."/>
            <person name="Bonito G."/>
        </authorList>
    </citation>
    <scope>NUCLEOTIDE SEQUENCE</scope>
    <source>
        <strain evidence="7">NRRL 6426</strain>
    </source>
</reference>
<evidence type="ECO:0000313" key="7">
    <source>
        <dbReference type="EMBL" id="KAF9151499.1"/>
    </source>
</evidence>
<evidence type="ECO:0000256" key="4">
    <source>
        <dbReference type="ARBA" id="ARBA00023002"/>
    </source>
</evidence>
<evidence type="ECO:0000256" key="1">
    <source>
        <dbReference type="ARBA" id="ARBA00007992"/>
    </source>
</evidence>
<keyword evidence="2" id="KW-0285">Flavoprotein</keyword>
<dbReference type="InterPro" id="IPR050562">
    <property type="entry name" value="FAD_mOase_fung"/>
</dbReference>
<dbReference type="AlphaFoldDB" id="A0A9P5VBW3"/>
<accession>A0A9P5VBW3</accession>
<evidence type="ECO:0000256" key="2">
    <source>
        <dbReference type="ARBA" id="ARBA00022630"/>
    </source>
</evidence>
<dbReference type="Proteomes" id="UP000748756">
    <property type="component" value="Unassembled WGS sequence"/>
</dbReference>
<dbReference type="PRINTS" id="PR00420">
    <property type="entry name" value="RNGMNOXGNASE"/>
</dbReference>